<keyword evidence="6" id="KW-0170">Cobalt</keyword>
<keyword evidence="8" id="KW-1185">Reference proteome</keyword>
<gene>
    <name evidence="7" type="ORF">O9K51_04972</name>
</gene>
<dbReference type="GO" id="GO:0016787">
    <property type="term" value="F:hydrolase activity"/>
    <property type="evidence" value="ECO:0007669"/>
    <property type="project" value="UniProtKB-KW"/>
</dbReference>
<dbReference type="SUPFAM" id="SSF88713">
    <property type="entry name" value="Glycoside hydrolase/deacetylase"/>
    <property type="match status" value="1"/>
</dbReference>
<dbReference type="EMBL" id="JAQHRD010000004">
    <property type="protein sequence ID" value="KAJ6441422.1"/>
    <property type="molecule type" value="Genomic_DNA"/>
</dbReference>
<keyword evidence="3" id="KW-0732">Signal</keyword>
<keyword evidence="5" id="KW-0119">Carbohydrate metabolism</keyword>
<evidence type="ECO:0000313" key="7">
    <source>
        <dbReference type="EMBL" id="KAJ6441422.1"/>
    </source>
</evidence>
<keyword evidence="4" id="KW-0378">Hydrolase</keyword>
<accession>A0AB34FSS4</accession>
<dbReference type="Gene3D" id="3.20.20.370">
    <property type="entry name" value="Glycoside hydrolase/deacetylase"/>
    <property type="match status" value="1"/>
</dbReference>
<keyword evidence="2" id="KW-0479">Metal-binding</keyword>
<evidence type="ECO:0000256" key="1">
    <source>
        <dbReference type="ARBA" id="ARBA00001941"/>
    </source>
</evidence>
<evidence type="ECO:0000256" key="6">
    <source>
        <dbReference type="ARBA" id="ARBA00023285"/>
    </source>
</evidence>
<dbReference type="PANTHER" id="PTHR46471:SF6">
    <property type="entry name" value="GLYCOSYL HYDROLASE"/>
    <property type="match status" value="1"/>
</dbReference>
<evidence type="ECO:0000256" key="2">
    <source>
        <dbReference type="ARBA" id="ARBA00022723"/>
    </source>
</evidence>
<organism evidence="7 8">
    <name type="scientific">Purpureocillium lavendulum</name>
    <dbReference type="NCBI Taxonomy" id="1247861"/>
    <lineage>
        <taxon>Eukaryota</taxon>
        <taxon>Fungi</taxon>
        <taxon>Dikarya</taxon>
        <taxon>Ascomycota</taxon>
        <taxon>Pezizomycotina</taxon>
        <taxon>Sordariomycetes</taxon>
        <taxon>Hypocreomycetidae</taxon>
        <taxon>Hypocreales</taxon>
        <taxon>Ophiocordycipitaceae</taxon>
        <taxon>Purpureocillium</taxon>
    </lineage>
</organism>
<comment type="caution">
    <text evidence="7">The sequence shown here is derived from an EMBL/GenBank/DDBJ whole genome shotgun (WGS) entry which is preliminary data.</text>
</comment>
<dbReference type="AlphaFoldDB" id="A0AB34FSS4"/>
<comment type="cofactor">
    <cofactor evidence="1">
        <name>Co(2+)</name>
        <dbReference type="ChEBI" id="CHEBI:48828"/>
    </cofactor>
</comment>
<evidence type="ECO:0000256" key="4">
    <source>
        <dbReference type="ARBA" id="ARBA00022801"/>
    </source>
</evidence>
<evidence type="ECO:0000313" key="8">
    <source>
        <dbReference type="Proteomes" id="UP001163105"/>
    </source>
</evidence>
<dbReference type="PANTHER" id="PTHR46471">
    <property type="entry name" value="CHITIN DEACETYLASE"/>
    <property type="match status" value="1"/>
</dbReference>
<dbReference type="InterPro" id="IPR011330">
    <property type="entry name" value="Glyco_hydro/deAcase_b/a-brl"/>
</dbReference>
<dbReference type="GO" id="GO:0005975">
    <property type="term" value="P:carbohydrate metabolic process"/>
    <property type="evidence" value="ECO:0007669"/>
    <property type="project" value="InterPro"/>
</dbReference>
<dbReference type="GO" id="GO:0046872">
    <property type="term" value="F:metal ion binding"/>
    <property type="evidence" value="ECO:0007669"/>
    <property type="project" value="UniProtKB-KW"/>
</dbReference>
<sequence length="789" mass="86413">MVNFKVQAKCLVAAAYIAVAAAAVCSSDLLVDDFTNSFTTHRNNLDDGSMASMSASGGILSFTPKSGAYYYETFPCQALQTDSYSHIQFDIKAPASGAAMTATLKWASSCSVTTGTKTSFRVTGLTGAWQNLRIPLTSFSGANLNAALSLIIESFSLNQQWQLDKIHYFVYPSNVQHAVVNGHHSHVGHVGVYCRYYDVDYFNANHFHHLYTYLVYKYFDAAHHRDAIHHGCIHYNIVRCDHIGLDRIQYYDICPNIIHGSYIYFAGIYGNFHNNALYNDHVLGDPSRIDFLGYNALLLPTGDDDTMKSMIVDNYHITLTPKSLSSYFYSQVGCVDGTKYGGIALRIQAQAGTTFKIELSSKTTCGGEATAWSSRTTAQLGWTFDGTEKLYSLTFSQFSGLSVTRLRSFVLEAPSHPVTLGPLAFYCGTTPSSWPVPSTTSGAPPTETVSAPTGTASAFVIDTFSNKNTNSLGFWHGGGDLSLTWGTNRVTIVASLPDYAFTTQLSNGCKDLRSASGSYLHIAFTGHTKFSVALQQHNSQCSEGVAPFPETRDTVQAGRYASSSGIYIPISHFNINLQRVSSVAIRSIYTTESLVLTKIEIVPSVPGGVTIPPKLPSGTLVFACTRPNSFAFGIDDGNPRYAAALAQIIRDAGIKGLPDIASIDWEYNENFRVMNNVFGQGSSYFRPPFGVDGARMRERWAAISGAQKPYVVNWDVDVEDWLWAESSTPEKQVDSFKADVAKGGNLVVMHYSYNSTVNYFPEFIREAKAAGKQIMRVDQCMEDPNAPPL</sequence>
<proteinExistence type="predicted"/>
<evidence type="ECO:0000256" key="3">
    <source>
        <dbReference type="ARBA" id="ARBA00022729"/>
    </source>
</evidence>
<name>A0AB34FSS4_9HYPO</name>
<protein>
    <submittedName>
        <fullName evidence="7">Chitin deacetylase-like protein 10</fullName>
    </submittedName>
</protein>
<evidence type="ECO:0000256" key="5">
    <source>
        <dbReference type="ARBA" id="ARBA00023277"/>
    </source>
</evidence>
<reference evidence="7" key="1">
    <citation type="submission" date="2023-01" db="EMBL/GenBank/DDBJ databases">
        <title>The growth and conidiation of Purpureocillium lavendulum are regulated by nitrogen source and histone H3K14 acetylation.</title>
        <authorList>
            <person name="Tang P."/>
            <person name="Han J."/>
            <person name="Zhang C."/>
            <person name="Tang P."/>
            <person name="Qi F."/>
            <person name="Zhang K."/>
            <person name="Liang L."/>
        </authorList>
    </citation>
    <scope>NUCLEOTIDE SEQUENCE</scope>
    <source>
        <strain evidence="7">YMF1.00683</strain>
    </source>
</reference>
<dbReference type="CDD" id="cd10917">
    <property type="entry name" value="CE4_NodB_like_6s_7s"/>
    <property type="match status" value="1"/>
</dbReference>
<dbReference type="Proteomes" id="UP001163105">
    <property type="component" value="Unassembled WGS sequence"/>
</dbReference>